<evidence type="ECO:0000313" key="3">
    <source>
        <dbReference type="Proteomes" id="UP000324927"/>
    </source>
</evidence>
<dbReference type="Proteomes" id="UP000324927">
    <property type="component" value="Unassembled WGS sequence"/>
</dbReference>
<proteinExistence type="predicted"/>
<comment type="caution">
    <text evidence="2">The sequence shown here is derived from an EMBL/GenBank/DDBJ whole genome shotgun (WGS) entry which is preliminary data.</text>
</comment>
<dbReference type="RefSeq" id="WP_149233978.1">
    <property type="nucleotide sequence ID" value="NZ_JALJXJ010000015.1"/>
</dbReference>
<evidence type="ECO:0000313" key="2">
    <source>
        <dbReference type="EMBL" id="KAA0592984.1"/>
    </source>
</evidence>
<organism evidence="2 3">
    <name type="scientific">Azospirillum lipoferum</name>
    <dbReference type="NCBI Taxonomy" id="193"/>
    <lineage>
        <taxon>Bacteria</taxon>
        <taxon>Pseudomonadati</taxon>
        <taxon>Pseudomonadota</taxon>
        <taxon>Alphaproteobacteria</taxon>
        <taxon>Rhodospirillales</taxon>
        <taxon>Azospirillaceae</taxon>
        <taxon>Azospirillum</taxon>
    </lineage>
</organism>
<accession>A0A5A9GH03</accession>
<protein>
    <submittedName>
        <fullName evidence="2">Uncharacterized protein</fullName>
    </submittedName>
</protein>
<sequence>MSLLPISKPVAEDAPASFVGSTISPALRMAYLDWRRVKTVSSLFWAIAADLPCGDEEDATSSFGSAADQLEGVLRDRVTGFTAVTDADRMLKMRCLLESDEDALQGFDHGLLPDLIALGSLAVVMEPAAVEHPGTDAEWRDTLTAKPDLIVDQKPADLLRLFTLDEGGELFALAAAYRAAKRDEPDRMGAVLTSLDAYGAFACAFGYDDKGDYRLTPGAILSEEERAVLAELGHLPDSAVRRLRTAVEAHRAEVSERYRRQEEEHKAKKAAEDRAKHGPPLRERLVPLLPSFSDEARESAVRIIYGASMIALSRVMLPEKAESLSEAELEDLRRLDFSTLAERFEPGCEQALHEEIDRLLGMRRSAAA</sequence>
<reference evidence="2 3" key="1">
    <citation type="submission" date="2019-08" db="EMBL/GenBank/DDBJ databases">
        <authorList>
            <person name="Grouzdev D."/>
            <person name="Tikhonova E."/>
            <person name="Kravchenko I."/>
        </authorList>
    </citation>
    <scope>NUCLEOTIDE SEQUENCE [LARGE SCALE GENOMIC DNA]</scope>
    <source>
        <strain evidence="2 3">59b</strain>
    </source>
</reference>
<gene>
    <name evidence="2" type="ORF">FZ942_26020</name>
</gene>
<evidence type="ECO:0000256" key="1">
    <source>
        <dbReference type="SAM" id="MobiDB-lite"/>
    </source>
</evidence>
<name>A0A5A9GH03_AZOLI</name>
<feature type="region of interest" description="Disordered" evidence="1">
    <location>
        <begin position="256"/>
        <end position="276"/>
    </location>
</feature>
<dbReference type="AlphaFoldDB" id="A0A5A9GH03"/>
<dbReference type="OrthoDB" id="7303712at2"/>
<keyword evidence="3" id="KW-1185">Reference proteome</keyword>
<dbReference type="EMBL" id="VTTN01000013">
    <property type="protein sequence ID" value="KAA0592984.1"/>
    <property type="molecule type" value="Genomic_DNA"/>
</dbReference>